<keyword evidence="1" id="KW-0472">Membrane</keyword>
<evidence type="ECO:0000313" key="3">
    <source>
        <dbReference type="EMBL" id="AET69356.1"/>
    </source>
</evidence>
<feature type="transmembrane region" description="Helical" evidence="1">
    <location>
        <begin position="21"/>
        <end position="43"/>
    </location>
</feature>
<feature type="transmembrane region" description="Helical" evidence="1">
    <location>
        <begin position="55"/>
        <end position="77"/>
    </location>
</feature>
<dbReference type="InterPro" id="IPR052710">
    <property type="entry name" value="CAAX_protease"/>
</dbReference>
<dbReference type="Proteomes" id="UP000006346">
    <property type="component" value="Chromosome"/>
</dbReference>
<keyword evidence="1" id="KW-0812">Transmembrane</keyword>
<gene>
    <name evidence="3" type="ordered locus">Desor_3911</name>
</gene>
<keyword evidence="4" id="KW-1185">Reference proteome</keyword>
<feature type="transmembrane region" description="Helical" evidence="1">
    <location>
        <begin position="97"/>
        <end position="118"/>
    </location>
</feature>
<dbReference type="RefSeq" id="WP_014186163.1">
    <property type="nucleotide sequence ID" value="NC_016584.1"/>
</dbReference>
<name>G7WBV9_DESOD</name>
<feature type="transmembrane region" description="Helical" evidence="1">
    <location>
        <begin position="217"/>
        <end position="237"/>
    </location>
</feature>
<dbReference type="OrthoDB" id="9782250at2"/>
<reference evidence="4" key="1">
    <citation type="submission" date="2011-11" db="EMBL/GenBank/DDBJ databases">
        <title>Complete sequence of Desulfosporosinus orientis DSM 765.</title>
        <authorList>
            <person name="Lucas S."/>
            <person name="Han J."/>
            <person name="Lapidus A."/>
            <person name="Cheng J.-F."/>
            <person name="Goodwin L."/>
            <person name="Pitluck S."/>
            <person name="Peters L."/>
            <person name="Ovchinnikova G."/>
            <person name="Teshima H."/>
            <person name="Detter J.C."/>
            <person name="Han C."/>
            <person name="Tapia R."/>
            <person name="Land M."/>
            <person name="Hauser L."/>
            <person name="Kyrpides N."/>
            <person name="Ivanova N."/>
            <person name="Pagani I."/>
            <person name="Pester M."/>
            <person name="Spring S."/>
            <person name="Ollivier B."/>
            <person name="Rattei T."/>
            <person name="Klenk H.-P."/>
            <person name="Wagner M."/>
            <person name="Loy A."/>
            <person name="Woyke T."/>
        </authorList>
    </citation>
    <scope>NUCLEOTIDE SEQUENCE [LARGE SCALE GENOMIC DNA]</scope>
    <source>
        <strain evidence="4">ATCC 19365 / DSM 765 / NCIMB 8382 / VKM B-1628</strain>
    </source>
</reference>
<dbReference type="PANTHER" id="PTHR36435:SF1">
    <property type="entry name" value="CAAX AMINO TERMINAL PROTEASE FAMILY PROTEIN"/>
    <property type="match status" value="1"/>
</dbReference>
<dbReference type="PANTHER" id="PTHR36435">
    <property type="entry name" value="SLR1288 PROTEIN"/>
    <property type="match status" value="1"/>
</dbReference>
<proteinExistence type="predicted"/>
<accession>G7WBV9</accession>
<evidence type="ECO:0000313" key="4">
    <source>
        <dbReference type="Proteomes" id="UP000006346"/>
    </source>
</evidence>
<dbReference type="PATRIC" id="fig|768706.3.peg.3956"/>
<evidence type="ECO:0000259" key="2">
    <source>
        <dbReference type="Pfam" id="PF02517"/>
    </source>
</evidence>
<dbReference type="GO" id="GO:0004175">
    <property type="term" value="F:endopeptidase activity"/>
    <property type="evidence" value="ECO:0007669"/>
    <property type="project" value="UniProtKB-ARBA"/>
</dbReference>
<feature type="transmembrane region" description="Helical" evidence="1">
    <location>
        <begin position="130"/>
        <end position="154"/>
    </location>
</feature>
<dbReference type="InterPro" id="IPR003675">
    <property type="entry name" value="Rce1/LyrA-like_dom"/>
</dbReference>
<dbReference type="EMBL" id="CP003108">
    <property type="protein sequence ID" value="AET69356.1"/>
    <property type="molecule type" value="Genomic_DNA"/>
</dbReference>
<dbReference type="eggNOG" id="COG1266">
    <property type="taxonomic scope" value="Bacteria"/>
</dbReference>
<feature type="transmembrane region" description="Helical" evidence="1">
    <location>
        <begin position="180"/>
        <end position="211"/>
    </location>
</feature>
<organism evidence="3 4">
    <name type="scientific">Desulfosporosinus orientis (strain ATCC 19365 / DSM 765 / NCIMB 8382 / VKM B-1628 / Singapore I)</name>
    <name type="common">Desulfotomaculum orientis</name>
    <dbReference type="NCBI Taxonomy" id="768706"/>
    <lineage>
        <taxon>Bacteria</taxon>
        <taxon>Bacillati</taxon>
        <taxon>Bacillota</taxon>
        <taxon>Clostridia</taxon>
        <taxon>Eubacteriales</taxon>
        <taxon>Desulfitobacteriaceae</taxon>
        <taxon>Desulfosporosinus</taxon>
    </lineage>
</organism>
<dbReference type="GO" id="GO:0080120">
    <property type="term" value="P:CAAX-box protein maturation"/>
    <property type="evidence" value="ECO:0007669"/>
    <property type="project" value="UniProtKB-ARBA"/>
</dbReference>
<feature type="domain" description="CAAX prenyl protease 2/Lysostaphin resistance protein A-like" evidence="2">
    <location>
        <begin position="141"/>
        <end position="230"/>
    </location>
</feature>
<dbReference type="KEGG" id="dor:Desor_3911"/>
<protein>
    <submittedName>
        <fullName evidence="3">Cation transport ATPase</fullName>
    </submittedName>
</protein>
<keyword evidence="1" id="KW-1133">Transmembrane helix</keyword>
<dbReference type="HOGENOM" id="CLU_098598_0_0_9"/>
<sequence>MKKTKPISKPIGKVPPRKPVWNIWQGLLIVAIITLIEFPLGWLESPEDLDTVLGILNFVKVGLGDVLLYFGIIMIFFRLIRRPFSDLGFVKASRGFIILGFIVGVGLFVGVGLLGSFLTKLFGTPPYQSFALAVIGANYPWEFILLIFLGGVVAPIKEEMFFRGVIYPTLRKSFGRGKGILLTGLFFAALHLEIIRFLPLLIGGIVLTWLYERSSSIWPSIVAHGTWNVLMALALWIQRY</sequence>
<reference evidence="3 4" key="2">
    <citation type="journal article" date="2012" name="J. Bacteriol.">
        <title>Complete genome sequences of Desulfosporosinus orientis DSM765T, Desulfosporosinus youngiae DSM17734T, Desulfosporosinus meridiei DSM13257T, and Desulfosporosinus acidiphilus DSM22704T.</title>
        <authorList>
            <person name="Pester M."/>
            <person name="Brambilla E."/>
            <person name="Alazard D."/>
            <person name="Rattei T."/>
            <person name="Weinmaier T."/>
            <person name="Han J."/>
            <person name="Lucas S."/>
            <person name="Lapidus A."/>
            <person name="Cheng J.F."/>
            <person name="Goodwin L."/>
            <person name="Pitluck S."/>
            <person name="Peters L."/>
            <person name="Ovchinnikova G."/>
            <person name="Teshima H."/>
            <person name="Detter J.C."/>
            <person name="Han C.S."/>
            <person name="Tapia R."/>
            <person name="Land M.L."/>
            <person name="Hauser L."/>
            <person name="Kyrpides N.C."/>
            <person name="Ivanova N.N."/>
            <person name="Pagani I."/>
            <person name="Huntmann M."/>
            <person name="Wei C.L."/>
            <person name="Davenport K.W."/>
            <person name="Daligault H."/>
            <person name="Chain P.S."/>
            <person name="Chen A."/>
            <person name="Mavromatis K."/>
            <person name="Markowitz V."/>
            <person name="Szeto E."/>
            <person name="Mikhailova N."/>
            <person name="Pati A."/>
            <person name="Wagner M."/>
            <person name="Woyke T."/>
            <person name="Ollivier B."/>
            <person name="Klenk H.P."/>
            <person name="Spring S."/>
            <person name="Loy A."/>
        </authorList>
    </citation>
    <scope>NUCLEOTIDE SEQUENCE [LARGE SCALE GENOMIC DNA]</scope>
    <source>
        <strain evidence="4">ATCC 19365 / DSM 765 / NCIMB 8382 / VKM B-1628</strain>
    </source>
</reference>
<dbReference type="STRING" id="768706.Desor_3911"/>
<dbReference type="AlphaFoldDB" id="G7WBV9"/>
<evidence type="ECO:0000256" key="1">
    <source>
        <dbReference type="SAM" id="Phobius"/>
    </source>
</evidence>
<dbReference type="Pfam" id="PF02517">
    <property type="entry name" value="Rce1-like"/>
    <property type="match status" value="1"/>
</dbReference>